<reference evidence="6 7" key="2">
    <citation type="journal article" date="2015" name="Stand. Genomic Sci.">
        <title>Draft genome sequence of Cellulomonas carbonis T26(T) and comparative analysis of six Cellulomonas genomes.</title>
        <authorList>
            <person name="Zhuang W."/>
            <person name="Zhang S."/>
            <person name="Xia X."/>
            <person name="Wang G."/>
        </authorList>
    </citation>
    <scope>NUCLEOTIDE SEQUENCE [LARGE SCALE GENOMIC DNA]</scope>
    <source>
        <strain evidence="6 7">T26</strain>
    </source>
</reference>
<dbReference type="Pfam" id="PF17932">
    <property type="entry name" value="TetR_C_24"/>
    <property type="match status" value="1"/>
</dbReference>
<dbReference type="Gene3D" id="1.10.10.60">
    <property type="entry name" value="Homeodomain-like"/>
    <property type="match status" value="1"/>
</dbReference>
<keyword evidence="2 4" id="KW-0238">DNA-binding</keyword>
<evidence type="ECO:0000313" key="6">
    <source>
        <dbReference type="EMBL" id="KGM08663.1"/>
    </source>
</evidence>
<reference evidence="6 7" key="1">
    <citation type="submission" date="2013-08" db="EMBL/GenBank/DDBJ databases">
        <title>Genome sequencing of Cellulomonas carbonis T26.</title>
        <authorList>
            <person name="Chen F."/>
            <person name="Li Y."/>
            <person name="Wang G."/>
        </authorList>
    </citation>
    <scope>NUCLEOTIDE SEQUENCE [LARGE SCALE GENOMIC DNA]</scope>
    <source>
        <strain evidence="6 7">T26</strain>
    </source>
</reference>
<gene>
    <name evidence="6" type="ORF">N868_06370</name>
</gene>
<protein>
    <submittedName>
        <fullName evidence="6">TetR family transcriptional regulator</fullName>
    </submittedName>
</protein>
<dbReference type="GO" id="GO:0045892">
    <property type="term" value="P:negative regulation of DNA-templated transcription"/>
    <property type="evidence" value="ECO:0007669"/>
    <property type="project" value="UniProtKB-ARBA"/>
</dbReference>
<dbReference type="PROSITE" id="PS01081">
    <property type="entry name" value="HTH_TETR_1"/>
    <property type="match status" value="1"/>
</dbReference>
<dbReference type="PANTHER" id="PTHR30055">
    <property type="entry name" value="HTH-TYPE TRANSCRIPTIONAL REGULATOR RUTR"/>
    <property type="match status" value="1"/>
</dbReference>
<dbReference type="RefSeq" id="WP_043610291.1">
    <property type="nucleotide sequence ID" value="NZ_AXCY01000177.1"/>
</dbReference>
<dbReference type="InterPro" id="IPR050109">
    <property type="entry name" value="HTH-type_TetR-like_transc_reg"/>
</dbReference>
<dbReference type="SUPFAM" id="SSF46689">
    <property type="entry name" value="Homeodomain-like"/>
    <property type="match status" value="1"/>
</dbReference>
<dbReference type="Proteomes" id="UP000029839">
    <property type="component" value="Unassembled WGS sequence"/>
</dbReference>
<keyword evidence="7" id="KW-1185">Reference proteome</keyword>
<dbReference type="PRINTS" id="PR00455">
    <property type="entry name" value="HTHTETR"/>
</dbReference>
<name>A0A0A0BJH5_9CELL</name>
<evidence type="ECO:0000259" key="5">
    <source>
        <dbReference type="PROSITE" id="PS50977"/>
    </source>
</evidence>
<dbReference type="InterPro" id="IPR001647">
    <property type="entry name" value="HTH_TetR"/>
</dbReference>
<dbReference type="GO" id="GO:0000976">
    <property type="term" value="F:transcription cis-regulatory region binding"/>
    <property type="evidence" value="ECO:0007669"/>
    <property type="project" value="TreeGrafter"/>
</dbReference>
<dbReference type="OrthoDB" id="9179041at2"/>
<feature type="domain" description="HTH tetR-type" evidence="5">
    <location>
        <begin position="17"/>
        <end position="77"/>
    </location>
</feature>
<dbReference type="PANTHER" id="PTHR30055:SF237">
    <property type="entry name" value="TRANSCRIPTIONAL REPRESSOR MCE3R"/>
    <property type="match status" value="1"/>
</dbReference>
<dbReference type="GO" id="GO:0003700">
    <property type="term" value="F:DNA-binding transcription factor activity"/>
    <property type="evidence" value="ECO:0007669"/>
    <property type="project" value="TreeGrafter"/>
</dbReference>
<evidence type="ECO:0000256" key="4">
    <source>
        <dbReference type="PROSITE-ProRule" id="PRU00335"/>
    </source>
</evidence>
<evidence type="ECO:0000256" key="3">
    <source>
        <dbReference type="ARBA" id="ARBA00023163"/>
    </source>
</evidence>
<dbReference type="InterPro" id="IPR009057">
    <property type="entry name" value="Homeodomain-like_sf"/>
</dbReference>
<feature type="DNA-binding region" description="H-T-H motif" evidence="4">
    <location>
        <begin position="40"/>
        <end position="59"/>
    </location>
</feature>
<evidence type="ECO:0000256" key="2">
    <source>
        <dbReference type="ARBA" id="ARBA00023125"/>
    </source>
</evidence>
<evidence type="ECO:0000313" key="7">
    <source>
        <dbReference type="Proteomes" id="UP000029839"/>
    </source>
</evidence>
<dbReference type="InterPro" id="IPR041490">
    <property type="entry name" value="KstR2_TetR_C"/>
</dbReference>
<dbReference type="FunFam" id="1.10.10.60:FF:000141">
    <property type="entry name" value="TetR family transcriptional regulator"/>
    <property type="match status" value="1"/>
</dbReference>
<dbReference type="InterPro" id="IPR023772">
    <property type="entry name" value="DNA-bd_HTH_TetR-type_CS"/>
</dbReference>
<dbReference type="Pfam" id="PF00440">
    <property type="entry name" value="TetR_N"/>
    <property type="match status" value="1"/>
</dbReference>
<dbReference type="Gene3D" id="1.10.357.10">
    <property type="entry name" value="Tetracycline Repressor, domain 2"/>
    <property type="match status" value="1"/>
</dbReference>
<proteinExistence type="predicted"/>
<dbReference type="AlphaFoldDB" id="A0A0A0BJH5"/>
<accession>A0A0A0BJH5</accession>
<organism evidence="6 7">
    <name type="scientific">Cellulomonas carbonis T26</name>
    <dbReference type="NCBI Taxonomy" id="947969"/>
    <lineage>
        <taxon>Bacteria</taxon>
        <taxon>Bacillati</taxon>
        <taxon>Actinomycetota</taxon>
        <taxon>Actinomycetes</taxon>
        <taxon>Micrococcales</taxon>
        <taxon>Cellulomonadaceae</taxon>
        <taxon>Cellulomonas</taxon>
    </lineage>
</organism>
<dbReference type="SUPFAM" id="SSF48498">
    <property type="entry name" value="Tetracyclin repressor-like, C-terminal domain"/>
    <property type="match status" value="1"/>
</dbReference>
<dbReference type="EMBL" id="AXCY01000177">
    <property type="protein sequence ID" value="KGM08663.1"/>
    <property type="molecule type" value="Genomic_DNA"/>
</dbReference>
<dbReference type="PROSITE" id="PS50977">
    <property type="entry name" value="HTH_TETR_2"/>
    <property type="match status" value="1"/>
</dbReference>
<feature type="non-terminal residue" evidence="6">
    <location>
        <position position="189"/>
    </location>
</feature>
<sequence>MPDAVRERPTARSRAKDDRRTALLAAAARLFALRGFDGVSIEDLGAAAGVSGPAVYRHFASKQAVLAALLVEASARLHEGGLAVVADADGDQDALRSLVRFHVDFALGRPDVIRVQDRDLESLADDERRTVRALQRAYVELWVGVLARLTPDADPARLRVRAHATFGLLNSTPHSAAGVPAAAVRPLLE</sequence>
<keyword evidence="1" id="KW-0805">Transcription regulation</keyword>
<comment type="caution">
    <text evidence="6">The sequence shown here is derived from an EMBL/GenBank/DDBJ whole genome shotgun (WGS) entry which is preliminary data.</text>
</comment>
<evidence type="ECO:0000256" key="1">
    <source>
        <dbReference type="ARBA" id="ARBA00023015"/>
    </source>
</evidence>
<dbReference type="InterPro" id="IPR036271">
    <property type="entry name" value="Tet_transcr_reg_TetR-rel_C_sf"/>
</dbReference>
<keyword evidence="3" id="KW-0804">Transcription</keyword>